<dbReference type="Pfam" id="PF04326">
    <property type="entry name" value="SLFN_AlbA_2"/>
    <property type="match status" value="1"/>
</dbReference>
<dbReference type="AlphaFoldDB" id="A0A150SL29"/>
<protein>
    <recommendedName>
        <fullName evidence="1">Schlafen AlbA-2 domain-containing protein</fullName>
    </recommendedName>
</protein>
<feature type="domain" description="Schlafen AlbA-2" evidence="1">
    <location>
        <begin position="24"/>
        <end position="157"/>
    </location>
</feature>
<sequence length="395" mass="43838">MLNKPFDQIERADIERLVADGVREGRYIDYKMELPKGSDGERKEFARDVTSFANAAGGYIIYGVTEQKEGGKNTGVPASADGLPGVNADQEILRLESMLRGNIDPVIPGVRLKHIDGLQGSIIVMSIPKSWAAPHMVAVDTDSRFYSRGSAGKQPMDVREIRSAFLLSESVGTQIRRFRDERLGRIMADETPVMLEGPRRLVLHVIPFSSVLLNAHMDLKPWEKPLPAPIGGSVTNFRHNFDGFLTWIAGRGNRQHSYLQVFRTGALEAAATLETTPPQDGLFEFYPNHIEGGILDRLPKYIAQLRSSGVEAPLIILVSLLNVKGATVHMSRRSFRGTFPVDRDTLLLPEALLEEYPEDLSQAVPKLLRPGFDALWQSCGVSQCPNYDQEGNRCD</sequence>
<dbReference type="Proteomes" id="UP000075515">
    <property type="component" value="Unassembled WGS sequence"/>
</dbReference>
<reference evidence="2 3" key="1">
    <citation type="submission" date="2014-02" db="EMBL/GenBank/DDBJ databases">
        <title>The small core and large imbalanced accessory genome model reveals a collaborative survival strategy of Sorangium cellulosum strains in nature.</title>
        <authorList>
            <person name="Han K."/>
            <person name="Peng R."/>
            <person name="Blom J."/>
            <person name="Li Y.-Z."/>
        </authorList>
    </citation>
    <scope>NUCLEOTIDE SEQUENCE [LARGE SCALE GENOMIC DNA]</scope>
    <source>
        <strain evidence="2 3">So0149</strain>
    </source>
</reference>
<evidence type="ECO:0000313" key="3">
    <source>
        <dbReference type="Proteomes" id="UP000075515"/>
    </source>
</evidence>
<organism evidence="2 3">
    <name type="scientific">Sorangium cellulosum</name>
    <name type="common">Polyangium cellulosum</name>
    <dbReference type="NCBI Taxonomy" id="56"/>
    <lineage>
        <taxon>Bacteria</taxon>
        <taxon>Pseudomonadati</taxon>
        <taxon>Myxococcota</taxon>
        <taxon>Polyangia</taxon>
        <taxon>Polyangiales</taxon>
        <taxon>Polyangiaceae</taxon>
        <taxon>Sorangium</taxon>
    </lineage>
</organism>
<evidence type="ECO:0000313" key="2">
    <source>
        <dbReference type="EMBL" id="KYF93171.1"/>
    </source>
</evidence>
<accession>A0A150SL29</accession>
<gene>
    <name evidence="2" type="ORF">BE18_05910</name>
</gene>
<dbReference type="EMBL" id="JEMC01001850">
    <property type="protein sequence ID" value="KYF93171.1"/>
    <property type="molecule type" value="Genomic_DNA"/>
</dbReference>
<dbReference type="InterPro" id="IPR038461">
    <property type="entry name" value="Schlafen_AlbA_2_dom_sf"/>
</dbReference>
<evidence type="ECO:0000259" key="1">
    <source>
        <dbReference type="Pfam" id="PF04326"/>
    </source>
</evidence>
<proteinExistence type="predicted"/>
<dbReference type="Gene3D" id="3.30.950.30">
    <property type="entry name" value="Schlafen, AAA domain"/>
    <property type="match status" value="1"/>
</dbReference>
<comment type="caution">
    <text evidence="2">The sequence shown here is derived from an EMBL/GenBank/DDBJ whole genome shotgun (WGS) entry which is preliminary data.</text>
</comment>
<name>A0A150SL29_SORCE</name>
<dbReference type="InterPro" id="IPR007421">
    <property type="entry name" value="Schlafen_AlbA_2_dom"/>
</dbReference>